<dbReference type="InterPro" id="IPR004839">
    <property type="entry name" value="Aminotransferase_I/II_large"/>
</dbReference>
<accession>A0A9D2TPV1</accession>
<evidence type="ECO:0000313" key="8">
    <source>
        <dbReference type="Proteomes" id="UP000823858"/>
    </source>
</evidence>
<evidence type="ECO:0000256" key="5">
    <source>
        <dbReference type="ARBA" id="ARBA00037974"/>
    </source>
</evidence>
<dbReference type="GO" id="GO:0047804">
    <property type="term" value="F:cysteine-S-conjugate beta-lyase activity"/>
    <property type="evidence" value="ECO:0007669"/>
    <property type="project" value="UniProtKB-EC"/>
</dbReference>
<keyword evidence="4" id="KW-0456">Lyase</keyword>
<dbReference type="Proteomes" id="UP000823858">
    <property type="component" value="Unassembled WGS sequence"/>
</dbReference>
<dbReference type="SUPFAM" id="SSF53383">
    <property type="entry name" value="PLP-dependent transferases"/>
    <property type="match status" value="1"/>
</dbReference>
<dbReference type="PANTHER" id="PTHR43525">
    <property type="entry name" value="PROTEIN MALY"/>
    <property type="match status" value="1"/>
</dbReference>
<protein>
    <recommendedName>
        <fullName evidence="2">cysteine-S-conjugate beta-lyase</fullName>
        <ecNumber evidence="2">4.4.1.13</ecNumber>
    </recommendedName>
</protein>
<evidence type="ECO:0000259" key="6">
    <source>
        <dbReference type="Pfam" id="PF00155"/>
    </source>
</evidence>
<dbReference type="InterPro" id="IPR051798">
    <property type="entry name" value="Class-II_PLP-Dep_Aminotrans"/>
</dbReference>
<evidence type="ECO:0000256" key="2">
    <source>
        <dbReference type="ARBA" id="ARBA00012224"/>
    </source>
</evidence>
<dbReference type="EMBL" id="DWVP01000024">
    <property type="protein sequence ID" value="HJC86141.1"/>
    <property type="molecule type" value="Genomic_DNA"/>
</dbReference>
<organism evidence="7 8">
    <name type="scientific">Candidatus Corynebacterium faecigallinarum</name>
    <dbReference type="NCBI Taxonomy" id="2838528"/>
    <lineage>
        <taxon>Bacteria</taxon>
        <taxon>Bacillati</taxon>
        <taxon>Actinomycetota</taxon>
        <taxon>Actinomycetes</taxon>
        <taxon>Mycobacteriales</taxon>
        <taxon>Corynebacteriaceae</taxon>
        <taxon>Corynebacterium</taxon>
    </lineage>
</organism>
<dbReference type="Pfam" id="PF00155">
    <property type="entry name" value="Aminotran_1_2"/>
    <property type="match status" value="1"/>
</dbReference>
<proteinExistence type="inferred from homology"/>
<dbReference type="GO" id="GO:0030170">
    <property type="term" value="F:pyridoxal phosphate binding"/>
    <property type="evidence" value="ECO:0007669"/>
    <property type="project" value="InterPro"/>
</dbReference>
<reference evidence="7" key="1">
    <citation type="journal article" date="2021" name="PeerJ">
        <title>Extensive microbial diversity within the chicken gut microbiome revealed by metagenomics and culture.</title>
        <authorList>
            <person name="Gilroy R."/>
            <person name="Ravi A."/>
            <person name="Getino M."/>
            <person name="Pursley I."/>
            <person name="Horton D.L."/>
            <person name="Alikhan N.F."/>
            <person name="Baker D."/>
            <person name="Gharbi K."/>
            <person name="Hall N."/>
            <person name="Watson M."/>
            <person name="Adriaenssens E.M."/>
            <person name="Foster-Nyarko E."/>
            <person name="Jarju S."/>
            <person name="Secka A."/>
            <person name="Antonio M."/>
            <person name="Oren A."/>
            <person name="Chaudhuri R.R."/>
            <person name="La Ragione R."/>
            <person name="Hildebrand F."/>
            <person name="Pallen M.J."/>
        </authorList>
    </citation>
    <scope>NUCLEOTIDE SEQUENCE</scope>
    <source>
        <strain evidence="7">ChiHjej13B12-4958</strain>
    </source>
</reference>
<dbReference type="Gene3D" id="3.90.1150.10">
    <property type="entry name" value="Aspartate Aminotransferase, domain 1"/>
    <property type="match status" value="1"/>
</dbReference>
<comment type="similarity">
    <text evidence="5">Belongs to the class-II pyridoxal-phosphate-dependent aminotransferase family. MalY/PatB cystathionine beta-lyase subfamily.</text>
</comment>
<keyword evidence="7" id="KW-0808">Transferase</keyword>
<keyword evidence="3" id="KW-0663">Pyridoxal phosphate</keyword>
<dbReference type="InterPro" id="IPR015422">
    <property type="entry name" value="PyrdxlP-dep_Trfase_small"/>
</dbReference>
<sequence>MASSRESSLSFLLSFPDLDTLRARRTMKWTAFEPDVLPLWVAETDFDTCPAVAAAVQDAVDREYFGYPEVGGATALAEALAAFSAERHGWAVDPASVVIVPDVVKGIIVAIDNLTAANSTIIIPLPAYPPFQKVPAATRRPATYVPMATGDNGEAVFDLEALERAFAATDNPNGVGSFILCNPFNPLGRAFTAEELVEVSELAARYNVRVISDEIHAPLVFSGNHVPTATVSDTAAANTVTVTATSKGWNTAGLKCAQIITTNKEDARELGRLSNLVTGEASTVGLAAATAAYRDGRQWLQAEVDYLEANWRHLEARLPEVLPGIVLPVQEATFLAWLDVSGVDRLRGEDGTVTAPAKRLRQLARVGFNEGTDFGPTGAGFIRLNFGTSREIIDAALDRIATADLREGAACEA</sequence>
<gene>
    <name evidence="7" type="ORF">H9751_11515</name>
</gene>
<dbReference type="EC" id="4.4.1.13" evidence="2"/>
<dbReference type="CDD" id="cd00609">
    <property type="entry name" value="AAT_like"/>
    <property type="match status" value="1"/>
</dbReference>
<keyword evidence="7" id="KW-0032">Aminotransferase</keyword>
<evidence type="ECO:0000256" key="1">
    <source>
        <dbReference type="ARBA" id="ARBA00001933"/>
    </source>
</evidence>
<feature type="domain" description="Aminotransferase class I/classII large" evidence="6">
    <location>
        <begin position="35"/>
        <end position="400"/>
    </location>
</feature>
<evidence type="ECO:0000256" key="3">
    <source>
        <dbReference type="ARBA" id="ARBA00022898"/>
    </source>
</evidence>
<dbReference type="Gene3D" id="3.40.640.10">
    <property type="entry name" value="Type I PLP-dependent aspartate aminotransferase-like (Major domain)"/>
    <property type="match status" value="1"/>
</dbReference>
<name>A0A9D2TPV1_9CORY</name>
<dbReference type="PANTHER" id="PTHR43525:SF2">
    <property type="entry name" value="CYSTATHIONINE BETA-LYASE-RELATED"/>
    <property type="match status" value="1"/>
</dbReference>
<dbReference type="InterPro" id="IPR015424">
    <property type="entry name" value="PyrdxlP-dep_Trfase"/>
</dbReference>
<comment type="cofactor">
    <cofactor evidence="1">
        <name>pyridoxal 5'-phosphate</name>
        <dbReference type="ChEBI" id="CHEBI:597326"/>
    </cofactor>
</comment>
<evidence type="ECO:0000313" key="7">
    <source>
        <dbReference type="EMBL" id="HJC86141.1"/>
    </source>
</evidence>
<dbReference type="AlphaFoldDB" id="A0A9D2TPV1"/>
<comment type="caution">
    <text evidence="7">The sequence shown here is derived from an EMBL/GenBank/DDBJ whole genome shotgun (WGS) entry which is preliminary data.</text>
</comment>
<dbReference type="InterPro" id="IPR015421">
    <property type="entry name" value="PyrdxlP-dep_Trfase_major"/>
</dbReference>
<dbReference type="GO" id="GO:0008483">
    <property type="term" value="F:transaminase activity"/>
    <property type="evidence" value="ECO:0007669"/>
    <property type="project" value="UniProtKB-KW"/>
</dbReference>
<reference evidence="7" key="2">
    <citation type="submission" date="2021-04" db="EMBL/GenBank/DDBJ databases">
        <authorList>
            <person name="Gilroy R."/>
        </authorList>
    </citation>
    <scope>NUCLEOTIDE SEQUENCE</scope>
    <source>
        <strain evidence="7">ChiHjej13B12-4958</strain>
    </source>
</reference>
<evidence type="ECO:0000256" key="4">
    <source>
        <dbReference type="ARBA" id="ARBA00023239"/>
    </source>
</evidence>